<accession>A0ACC1KTP3</accession>
<dbReference type="EC" id="3.5.1.4" evidence="1"/>
<protein>
    <submittedName>
        <fullName evidence="1">Vacuolar protein-sorting-associated protein 36</fullName>
        <ecNumber evidence="1">3.5.1.4</ecNumber>
    </submittedName>
</protein>
<organism evidence="1 2">
    <name type="scientific">Coemansia helicoidea</name>
    <dbReference type="NCBI Taxonomy" id="1286919"/>
    <lineage>
        <taxon>Eukaryota</taxon>
        <taxon>Fungi</taxon>
        <taxon>Fungi incertae sedis</taxon>
        <taxon>Zoopagomycota</taxon>
        <taxon>Kickxellomycotina</taxon>
        <taxon>Kickxellomycetes</taxon>
        <taxon>Kickxellales</taxon>
        <taxon>Kickxellaceae</taxon>
        <taxon>Coemansia</taxon>
    </lineage>
</organism>
<dbReference type="EMBL" id="JANBUN010002475">
    <property type="protein sequence ID" value="KAJ2794539.1"/>
    <property type="molecule type" value="Genomic_DNA"/>
</dbReference>
<keyword evidence="2" id="KW-1185">Reference proteome</keyword>
<evidence type="ECO:0000313" key="2">
    <source>
        <dbReference type="Proteomes" id="UP001140087"/>
    </source>
</evidence>
<evidence type="ECO:0000313" key="1">
    <source>
        <dbReference type="EMBL" id="KAJ2794539.1"/>
    </source>
</evidence>
<keyword evidence="1" id="KW-0378">Hydrolase</keyword>
<reference evidence="1" key="1">
    <citation type="submission" date="2022-07" db="EMBL/GenBank/DDBJ databases">
        <title>Phylogenomic reconstructions and comparative analyses of Kickxellomycotina fungi.</title>
        <authorList>
            <person name="Reynolds N.K."/>
            <person name="Stajich J.E."/>
            <person name="Barry K."/>
            <person name="Grigoriev I.V."/>
            <person name="Crous P."/>
            <person name="Smith M.E."/>
        </authorList>
    </citation>
    <scope>NUCLEOTIDE SEQUENCE</scope>
    <source>
        <strain evidence="1">BCRC 34780</strain>
    </source>
</reference>
<gene>
    <name evidence="1" type="primary">VPS36</name>
    <name evidence="1" type="ORF">H4R21_005463</name>
</gene>
<feature type="non-terminal residue" evidence="1">
    <location>
        <position position="215"/>
    </location>
</feature>
<name>A0ACC1KTP3_9FUNG</name>
<sequence>MEPVELAPTLRPVLAGGERILCVQNRVGLYQGAARDSEHDNGTVYLTTRRVVYVDQQSPRWRSVALALGHVRRWSLHGGFLYSSAKVSLHIASSVTAVCGDGVPGAGPGTPQSAPAADSDAGWRCTICEHANRDGAKCVLCGVPRQADAPDLGPGAASPAQPADVARCPACTFDNHASMERCELCDSELRPATPASAGGSGSTGEAASEASAAET</sequence>
<proteinExistence type="predicted"/>
<dbReference type="Proteomes" id="UP001140087">
    <property type="component" value="Unassembled WGS sequence"/>
</dbReference>
<comment type="caution">
    <text evidence="1">The sequence shown here is derived from an EMBL/GenBank/DDBJ whole genome shotgun (WGS) entry which is preliminary data.</text>
</comment>